<protein>
    <submittedName>
        <fullName evidence="1">Uncharacterized protein DUF116</fullName>
    </submittedName>
</protein>
<gene>
    <name evidence="1" type="ORF">EDD79_102028</name>
</gene>
<dbReference type="PANTHER" id="PTHR43801">
    <property type="entry name" value="NUCLEOTIDE-BINDING PROTEIN-RELATED"/>
    <property type="match status" value="1"/>
</dbReference>
<evidence type="ECO:0000313" key="2">
    <source>
        <dbReference type="Proteomes" id="UP000295504"/>
    </source>
</evidence>
<sequence length="389" mass="45002">MDIITYSLLENKCNSNDFYKVLDLFSKEVMNKVEHTLNDVMENYRVYLINELNSPISTNEEIILDILFLSCLSYSYNGKIKNVNRSVYITLSGLSSIRGKYRFVKPIADLLKGILSQAFLSHIRKERTYKIRNLEDVNRLISWLEATGEFKEETRRIKRFTKYISMLSEKEMESLFNKTTIIGNWFEHKSNRVLGLYTKNVNIYLYNSEKVKKFKEDKIFCTKDRNLYHLNMVCSQIMNSLFRRDFLETENKVLLLPVCMTNPKNKKCMSKEFGNNFKCYRCSNTCQINMLTGLGEEWGFKVIVIPHESSISSMNIKSDLISVKTGVVGVACVLNLVSGGGLLSQMNIASQCVILDYCGCKNHWHNKGIATRINVKRLENIMAKDTVKN</sequence>
<dbReference type="OrthoDB" id="2521404at2"/>
<comment type="caution">
    <text evidence="1">The sequence shown here is derived from an EMBL/GenBank/DDBJ whole genome shotgun (WGS) entry which is preliminary data.</text>
</comment>
<dbReference type="Proteomes" id="UP000295504">
    <property type="component" value="Unassembled WGS sequence"/>
</dbReference>
<dbReference type="RefSeq" id="WP_132848652.1">
    <property type="nucleotide sequence ID" value="NZ_CP058648.1"/>
</dbReference>
<keyword evidence="2" id="KW-1185">Reference proteome</keyword>
<evidence type="ECO:0000313" key="1">
    <source>
        <dbReference type="EMBL" id="TCQ01972.1"/>
    </source>
</evidence>
<dbReference type="Pfam" id="PF01976">
    <property type="entry name" value="DUF116"/>
    <property type="match status" value="1"/>
</dbReference>
<dbReference type="AlphaFoldDB" id="A0A4R2TI87"/>
<organism evidence="1 2">
    <name type="scientific">Serpentinicella alkaliphila</name>
    <dbReference type="NCBI Taxonomy" id="1734049"/>
    <lineage>
        <taxon>Bacteria</taxon>
        <taxon>Bacillati</taxon>
        <taxon>Bacillota</taxon>
        <taxon>Clostridia</taxon>
        <taxon>Peptostreptococcales</taxon>
        <taxon>Natronincolaceae</taxon>
        <taxon>Serpentinicella</taxon>
    </lineage>
</organism>
<name>A0A4R2TI87_9FIRM</name>
<dbReference type="InterPro" id="IPR002829">
    <property type="entry name" value="DUF116"/>
</dbReference>
<dbReference type="EMBL" id="SLYC01000020">
    <property type="protein sequence ID" value="TCQ01972.1"/>
    <property type="molecule type" value="Genomic_DNA"/>
</dbReference>
<reference evidence="1 2" key="1">
    <citation type="submission" date="2019-03" db="EMBL/GenBank/DDBJ databases">
        <title>Genomic Encyclopedia of Type Strains, Phase IV (KMG-IV): sequencing the most valuable type-strain genomes for metagenomic binning, comparative biology and taxonomic classification.</title>
        <authorList>
            <person name="Goeker M."/>
        </authorList>
    </citation>
    <scope>NUCLEOTIDE SEQUENCE [LARGE SCALE GENOMIC DNA]</scope>
    <source>
        <strain evidence="1 2">DSM 100013</strain>
    </source>
</reference>
<dbReference type="PANTHER" id="PTHR43801:SF1">
    <property type="entry name" value="POLYPRENYL SYNTHETASE"/>
    <property type="match status" value="1"/>
</dbReference>
<accession>A0A4R2TI87</accession>
<proteinExistence type="predicted"/>